<evidence type="ECO:0000313" key="5">
    <source>
        <dbReference type="Proteomes" id="UP000789375"/>
    </source>
</evidence>
<dbReference type="Pfam" id="PF04548">
    <property type="entry name" value="AIG1"/>
    <property type="match status" value="1"/>
</dbReference>
<dbReference type="EMBL" id="CAJVPP010008372">
    <property type="protein sequence ID" value="CAG8696486.1"/>
    <property type="molecule type" value="Genomic_DNA"/>
</dbReference>
<reference evidence="4" key="1">
    <citation type="submission" date="2021-06" db="EMBL/GenBank/DDBJ databases">
        <authorList>
            <person name="Kallberg Y."/>
            <person name="Tangrot J."/>
            <person name="Rosling A."/>
        </authorList>
    </citation>
    <scope>NUCLEOTIDE SEQUENCE</scope>
    <source>
        <strain evidence="4">87-6 pot B 2015</strain>
    </source>
</reference>
<dbReference type="Gene3D" id="2.170.16.10">
    <property type="entry name" value="Hedgehog/Intein (Hint) domain"/>
    <property type="match status" value="1"/>
</dbReference>
<dbReference type="Gene3D" id="3.40.50.300">
    <property type="entry name" value="P-loop containing nucleotide triphosphate hydrolases"/>
    <property type="match status" value="1"/>
</dbReference>
<accession>A0A9N9EXE8</accession>
<dbReference type="PANTHER" id="PTHR10903:SF188">
    <property type="entry name" value="GTPASE IMAP FAMILY MEMBER 2-LIKE-RELATED"/>
    <property type="match status" value="1"/>
</dbReference>
<dbReference type="InterPro" id="IPR027417">
    <property type="entry name" value="P-loop_NTPase"/>
</dbReference>
<dbReference type="InterPro" id="IPR036844">
    <property type="entry name" value="Hint_dom_sf"/>
</dbReference>
<evidence type="ECO:0000313" key="4">
    <source>
        <dbReference type="EMBL" id="CAG8696486.1"/>
    </source>
</evidence>
<dbReference type="InterPro" id="IPR006703">
    <property type="entry name" value="G_AIG1"/>
</dbReference>
<dbReference type="Proteomes" id="UP000789375">
    <property type="component" value="Unassembled WGS sequence"/>
</dbReference>
<feature type="domain" description="AIG1-type G" evidence="3">
    <location>
        <begin position="80"/>
        <end position="166"/>
    </location>
</feature>
<protein>
    <submittedName>
        <fullName evidence="4">11060_t:CDS:1</fullName>
    </submittedName>
</protein>
<dbReference type="AlphaFoldDB" id="A0A9N9EXE8"/>
<keyword evidence="5" id="KW-1185">Reference proteome</keyword>
<keyword evidence="2" id="KW-0342">GTP-binding</keyword>
<dbReference type="GO" id="GO:0005525">
    <property type="term" value="F:GTP binding"/>
    <property type="evidence" value="ECO:0007669"/>
    <property type="project" value="UniProtKB-KW"/>
</dbReference>
<sequence>MSEKIHMIYRHLAETTDSPYFTQRINLNAKGSDNTEGIKLNADGSNNTEGVNLNAEGDDRNDYNSNYTVNFNLDAPNPVILLVGKTDSGKSSLSNMLLGYPHNNRGPFHVSSRMKFVTRECGTAVVSIDGVRYNIVDTPGIFDIHQLTDDVLQEITNAVKRCAYGKQSGLQLSKRMFGWTKTFFGEEAIRHIIADIDNRWAISPNPDYISPDDPNYKLRLRKIKSLISAEEEKKAKEEYELKLKESAKQQSEEVHQRKLEEIKQEGLQQQYLDRERDMAQRYQDMLAIAYSSQMVELQVGDNVCSNVKNGKLEFSEVYLISHLRHHEFPLKMIKIEFTNLDGQKDLSVLYAQDVIPGEKKILVLNEMNELIPVIVDDLIIEKDTGYISFYTHAGTVIANNTLCSCYDDYPLSQALMDLAFAAIRW</sequence>
<dbReference type="PANTHER" id="PTHR10903">
    <property type="entry name" value="GTPASE, IMAP FAMILY MEMBER-RELATED"/>
    <property type="match status" value="1"/>
</dbReference>
<name>A0A9N9EXE8_FUNMO</name>
<proteinExistence type="predicted"/>
<dbReference type="SUPFAM" id="SSF51294">
    <property type="entry name" value="Hedgehog/intein (Hint) domain"/>
    <property type="match status" value="1"/>
</dbReference>
<evidence type="ECO:0000259" key="3">
    <source>
        <dbReference type="Pfam" id="PF04548"/>
    </source>
</evidence>
<evidence type="ECO:0000256" key="2">
    <source>
        <dbReference type="ARBA" id="ARBA00023134"/>
    </source>
</evidence>
<evidence type="ECO:0000256" key="1">
    <source>
        <dbReference type="ARBA" id="ARBA00022741"/>
    </source>
</evidence>
<organism evidence="4 5">
    <name type="scientific">Funneliformis mosseae</name>
    <name type="common">Endomycorrhizal fungus</name>
    <name type="synonym">Glomus mosseae</name>
    <dbReference type="NCBI Taxonomy" id="27381"/>
    <lineage>
        <taxon>Eukaryota</taxon>
        <taxon>Fungi</taxon>
        <taxon>Fungi incertae sedis</taxon>
        <taxon>Mucoromycota</taxon>
        <taxon>Glomeromycotina</taxon>
        <taxon>Glomeromycetes</taxon>
        <taxon>Glomerales</taxon>
        <taxon>Glomeraceae</taxon>
        <taxon>Funneliformis</taxon>
    </lineage>
</organism>
<comment type="caution">
    <text evidence="4">The sequence shown here is derived from an EMBL/GenBank/DDBJ whole genome shotgun (WGS) entry which is preliminary data.</text>
</comment>
<dbReference type="InterPro" id="IPR045058">
    <property type="entry name" value="GIMA/IAN/Toc"/>
</dbReference>
<gene>
    <name evidence="4" type="ORF">FMOSSE_LOCUS13610</name>
</gene>
<dbReference type="SUPFAM" id="SSF52540">
    <property type="entry name" value="P-loop containing nucleoside triphosphate hydrolases"/>
    <property type="match status" value="1"/>
</dbReference>
<keyword evidence="1" id="KW-0547">Nucleotide-binding</keyword>